<name>A0ACB6RRP6_9PLEO</name>
<evidence type="ECO:0000313" key="1">
    <source>
        <dbReference type="EMBL" id="KAF2624454.1"/>
    </source>
</evidence>
<organism evidence="1 2">
    <name type="scientific">Macroventuria anomochaeta</name>
    <dbReference type="NCBI Taxonomy" id="301207"/>
    <lineage>
        <taxon>Eukaryota</taxon>
        <taxon>Fungi</taxon>
        <taxon>Dikarya</taxon>
        <taxon>Ascomycota</taxon>
        <taxon>Pezizomycotina</taxon>
        <taxon>Dothideomycetes</taxon>
        <taxon>Pleosporomycetidae</taxon>
        <taxon>Pleosporales</taxon>
        <taxon>Pleosporineae</taxon>
        <taxon>Didymellaceae</taxon>
        <taxon>Macroventuria</taxon>
    </lineage>
</organism>
<gene>
    <name evidence="1" type="ORF">BU25DRAFT_161458</name>
</gene>
<proteinExistence type="predicted"/>
<dbReference type="EMBL" id="MU006731">
    <property type="protein sequence ID" value="KAF2624454.1"/>
    <property type="molecule type" value="Genomic_DNA"/>
</dbReference>
<comment type="caution">
    <text evidence="1">The sequence shown here is derived from an EMBL/GenBank/DDBJ whole genome shotgun (WGS) entry which is preliminary data.</text>
</comment>
<reference evidence="1" key="1">
    <citation type="journal article" date="2020" name="Stud. Mycol.">
        <title>101 Dothideomycetes genomes: a test case for predicting lifestyles and emergence of pathogens.</title>
        <authorList>
            <person name="Haridas S."/>
            <person name="Albert R."/>
            <person name="Binder M."/>
            <person name="Bloem J."/>
            <person name="Labutti K."/>
            <person name="Salamov A."/>
            <person name="Andreopoulos B."/>
            <person name="Baker S."/>
            <person name="Barry K."/>
            <person name="Bills G."/>
            <person name="Bluhm B."/>
            <person name="Cannon C."/>
            <person name="Castanera R."/>
            <person name="Culley D."/>
            <person name="Daum C."/>
            <person name="Ezra D."/>
            <person name="Gonzalez J."/>
            <person name="Henrissat B."/>
            <person name="Kuo A."/>
            <person name="Liang C."/>
            <person name="Lipzen A."/>
            <person name="Lutzoni F."/>
            <person name="Magnuson J."/>
            <person name="Mondo S."/>
            <person name="Nolan M."/>
            <person name="Ohm R."/>
            <person name="Pangilinan J."/>
            <person name="Park H.-J."/>
            <person name="Ramirez L."/>
            <person name="Alfaro M."/>
            <person name="Sun H."/>
            <person name="Tritt A."/>
            <person name="Yoshinaga Y."/>
            <person name="Zwiers L.-H."/>
            <person name="Turgeon B."/>
            <person name="Goodwin S."/>
            <person name="Spatafora J."/>
            <person name="Crous P."/>
            <person name="Grigoriev I."/>
        </authorList>
    </citation>
    <scope>NUCLEOTIDE SEQUENCE</scope>
    <source>
        <strain evidence="1">CBS 525.71</strain>
    </source>
</reference>
<keyword evidence="2" id="KW-1185">Reference proteome</keyword>
<evidence type="ECO:0000313" key="2">
    <source>
        <dbReference type="Proteomes" id="UP000799754"/>
    </source>
</evidence>
<protein>
    <submittedName>
        <fullName evidence="1">Uncharacterized protein</fullName>
    </submittedName>
</protein>
<accession>A0ACB6RRP6</accession>
<sequence length="132" mass="14907">MHAFEYLRLNPQHCQHGAVINSCDNSSFAPPTCMVDSLSTSPLYINFIILIIFSASALHCSTLLTPLEQSWLGFKGWSSTGMHDRLQCKQQQQQQQTSRPPIKHCTHTTLSKMQSAIWLRMLSLSASNMLQQ</sequence>
<dbReference type="Proteomes" id="UP000799754">
    <property type="component" value="Unassembled WGS sequence"/>
</dbReference>